<dbReference type="Proteomes" id="UP000306402">
    <property type="component" value="Unassembled WGS sequence"/>
</dbReference>
<evidence type="ECO:0000259" key="1">
    <source>
        <dbReference type="Pfam" id="PF04168"/>
    </source>
</evidence>
<dbReference type="PANTHER" id="PTHR34595">
    <property type="entry name" value="BLR5612 PROTEIN"/>
    <property type="match status" value="1"/>
</dbReference>
<sequence>MLTEASVNLLESYTSGLSSYDEVLDLNGVIKPHWKALFGTIEKLGIGELNSRNQEIVSKLRENGVTYNVYGTPDGMNRPWQLDPIPFLIEQKEWNAIAKGLEQRAVLLDLMLKDLYGPRNLVKDGIIPAELVFDNTGFFRPCTDVKLPANQQLILFAADMARGPDGQMWIVDNRTQAPSGSGYTLENRVVMSKLLPELAQGMYVSKLSPYFNSLQNTVLRLSDKSKDAPNIVYLTPGPNNEAYFEHAYLASYLGYTLAQGDDLLVRNGCVWLKSIDGLQKVDVIVRRIDDDWCDPLELREDSQLGVPGLLQAIRMGHVQVLNAPGTSVLENHAFLAFMENICQYFLKEKLIMPSVATWWCGHAKELSYVLENIDELIIKKANRKTRFRSIYGRLLTSIEKEDLKRMIEAAPHEFIAQQEVSLSTTPSLIDGNIEPRYAVLRAFMVADGNGYHVMQGGLTRSSAVKDRFVISNQYGGFSKDTWIVSDKTVDTQEKVTLITPASVNKHVSLPSRSAENLFWVGRYCERTMAVIKFMNITINVLNLDRNFGGSAKQEHIKVLLQALTHLSSTYPGFLDETEDKFQDPYKEVIDMISNISRAGSVASNIGSFLNAVGAVRNQWDLEIWRIVDLIDKGFHSIRNASSMNSTNIQKTLDGLFNNMFTFLGVIAESMPRDNSFLLLETGKLIERILSRISVIQSNFGVKNAPAVENELIEATLINHHLLVNYRQIYKSHLSVEAMLDMVLLEKKLPYSLAYMLDELKKNLGHLPTTTRGERLNEAEKFVLKASTLIKLADIADLSKSNRNSEREELFDLLSEVARLISSVSTTLNNMYFSHTLMHHSFFDPADYDTDEI</sequence>
<name>A0A5R9KPM2_9BACT</name>
<comment type="caution">
    <text evidence="3">The sequence shown here is derived from an EMBL/GenBank/DDBJ whole genome shotgun (WGS) entry which is preliminary data.</text>
</comment>
<dbReference type="SUPFAM" id="SSF56059">
    <property type="entry name" value="Glutathione synthetase ATP-binding domain-like"/>
    <property type="match status" value="1"/>
</dbReference>
<evidence type="ECO:0000259" key="2">
    <source>
        <dbReference type="Pfam" id="PF14403"/>
    </source>
</evidence>
<dbReference type="EMBL" id="VCEJ01000008">
    <property type="protein sequence ID" value="TLU98068.1"/>
    <property type="molecule type" value="Genomic_DNA"/>
</dbReference>
<dbReference type="InterPro" id="IPR025841">
    <property type="entry name" value="CP_ATPgrasp_2"/>
</dbReference>
<proteinExistence type="predicted"/>
<dbReference type="Pfam" id="PF04168">
    <property type="entry name" value="Alpha-E"/>
    <property type="match status" value="1"/>
</dbReference>
<dbReference type="InterPro" id="IPR051680">
    <property type="entry name" value="ATP-dep_Glu-Cys_Ligase-2"/>
</dbReference>
<dbReference type="Gene3D" id="3.30.1490.270">
    <property type="match status" value="1"/>
</dbReference>
<feature type="domain" description="Circularly permuted ATP-grasp type 2" evidence="2">
    <location>
        <begin position="86"/>
        <end position="461"/>
    </location>
</feature>
<dbReference type="Gene3D" id="3.40.50.11290">
    <property type="match status" value="1"/>
</dbReference>
<dbReference type="InterPro" id="IPR007296">
    <property type="entry name" value="DUF403"/>
</dbReference>
<dbReference type="RefSeq" id="WP_138368167.1">
    <property type="nucleotide sequence ID" value="NZ_VCEJ01000008.1"/>
</dbReference>
<protein>
    <submittedName>
        <fullName evidence="3">Uncharacterized protein</fullName>
    </submittedName>
</protein>
<dbReference type="Pfam" id="PF14403">
    <property type="entry name" value="CP_ATPgrasp_2"/>
    <property type="match status" value="1"/>
</dbReference>
<gene>
    <name evidence="3" type="ORF">FEN17_25110</name>
</gene>
<accession>A0A5R9KPM2</accession>
<dbReference type="PANTHER" id="PTHR34595:SF2">
    <property type="entry name" value="BLR2978 PROTEIN"/>
    <property type="match status" value="1"/>
</dbReference>
<dbReference type="AlphaFoldDB" id="A0A5R9KPM2"/>
<reference evidence="3 4" key="1">
    <citation type="submission" date="2019-05" db="EMBL/GenBank/DDBJ databases">
        <authorList>
            <person name="Qu J.-H."/>
        </authorList>
    </citation>
    <scope>NUCLEOTIDE SEQUENCE [LARGE SCALE GENOMIC DNA]</scope>
    <source>
        <strain evidence="3 4">T17</strain>
    </source>
</reference>
<keyword evidence="4" id="KW-1185">Reference proteome</keyword>
<evidence type="ECO:0000313" key="3">
    <source>
        <dbReference type="EMBL" id="TLU98068.1"/>
    </source>
</evidence>
<dbReference type="OrthoDB" id="9803842at2"/>
<feature type="domain" description="DUF403" evidence="1">
    <location>
        <begin position="509"/>
        <end position="832"/>
    </location>
</feature>
<organism evidence="3 4">
    <name type="scientific">Dyadobacter luticola</name>
    <dbReference type="NCBI Taxonomy" id="1979387"/>
    <lineage>
        <taxon>Bacteria</taxon>
        <taxon>Pseudomonadati</taxon>
        <taxon>Bacteroidota</taxon>
        <taxon>Cytophagia</taxon>
        <taxon>Cytophagales</taxon>
        <taxon>Spirosomataceae</taxon>
        <taxon>Dyadobacter</taxon>
    </lineage>
</organism>
<evidence type="ECO:0000313" key="4">
    <source>
        <dbReference type="Proteomes" id="UP000306402"/>
    </source>
</evidence>